<sequence length="40" mass="4409">MSTKTSLVLSFSIVLGFPKIVNYPFPSLSVSRSVTDFDID</sequence>
<organism evidence="1 2">
    <name type="scientific">Winogradskyella psychrotolerans RS-3</name>
    <dbReference type="NCBI Taxonomy" id="641526"/>
    <lineage>
        <taxon>Bacteria</taxon>
        <taxon>Pseudomonadati</taxon>
        <taxon>Bacteroidota</taxon>
        <taxon>Flavobacteriia</taxon>
        <taxon>Flavobacteriales</taxon>
        <taxon>Flavobacteriaceae</taxon>
        <taxon>Winogradskyella</taxon>
    </lineage>
</organism>
<protein>
    <submittedName>
        <fullName evidence="1">Uncharacterized protein</fullName>
    </submittedName>
</protein>
<dbReference type="STRING" id="641526.ADIWIN_1753"/>
<dbReference type="EMBL" id="ATMR01000094">
    <property type="protein sequence ID" value="EPR73322.1"/>
    <property type="molecule type" value="Genomic_DNA"/>
</dbReference>
<accession>S7VVC1</accession>
<evidence type="ECO:0000313" key="1">
    <source>
        <dbReference type="EMBL" id="EPR73322.1"/>
    </source>
</evidence>
<reference evidence="1 2" key="1">
    <citation type="journal article" date="2013" name="Genome Announc.">
        <title>Draft Genome Sequence of Winogradskyella psychrotolerans RS-3T, Isolated from the Marine Transect of Kongsfjorden, Ny-Alesund, Svalbard, Arctic Ocean.</title>
        <authorList>
            <person name="Kumar Pinnaka A."/>
            <person name="Ara S."/>
            <person name="Singh A."/>
            <person name="Shivaji S."/>
        </authorList>
    </citation>
    <scope>NUCLEOTIDE SEQUENCE [LARGE SCALE GENOMIC DNA]</scope>
    <source>
        <strain evidence="1 2">RS-3</strain>
    </source>
</reference>
<name>S7VVC1_9FLAO</name>
<comment type="caution">
    <text evidence="1">The sequence shown here is derived from an EMBL/GenBank/DDBJ whole genome shotgun (WGS) entry which is preliminary data.</text>
</comment>
<evidence type="ECO:0000313" key="2">
    <source>
        <dbReference type="Proteomes" id="UP000014962"/>
    </source>
</evidence>
<dbReference type="Proteomes" id="UP000014962">
    <property type="component" value="Unassembled WGS sequence"/>
</dbReference>
<proteinExistence type="predicted"/>
<keyword evidence="2" id="KW-1185">Reference proteome</keyword>
<dbReference type="AlphaFoldDB" id="S7VVC1"/>
<gene>
    <name evidence="1" type="ORF">ADIWIN_1753</name>
</gene>